<dbReference type="Pfam" id="PF01337">
    <property type="entry name" value="Barstar"/>
    <property type="match status" value="1"/>
</dbReference>
<feature type="domain" description="Barstar (barnase inhibitor)" evidence="2">
    <location>
        <begin position="28"/>
        <end position="128"/>
    </location>
</feature>
<reference evidence="4" key="1">
    <citation type="submission" date="2019-06" db="EMBL/GenBank/DDBJ databases">
        <title>Gordonia isolated from sludge of a wastewater treatment plant.</title>
        <authorList>
            <person name="Tamura T."/>
            <person name="Aoyama K."/>
            <person name="Kang Y."/>
            <person name="Saito S."/>
            <person name="Akiyama N."/>
            <person name="Yazawa K."/>
            <person name="Gonoi T."/>
            <person name="Mikami Y."/>
        </authorList>
    </citation>
    <scope>NUCLEOTIDE SEQUENCE [LARGE SCALE GENOMIC DNA]</scope>
    <source>
        <strain evidence="4">NBRC 107696</strain>
    </source>
</reference>
<proteinExistence type="inferred from homology"/>
<keyword evidence="4" id="KW-1185">Reference proteome</keyword>
<evidence type="ECO:0000259" key="2">
    <source>
        <dbReference type="Pfam" id="PF01337"/>
    </source>
</evidence>
<gene>
    <name evidence="3" type="ORF">nbrc107696_18210</name>
</gene>
<protein>
    <recommendedName>
        <fullName evidence="2">Barstar (barnase inhibitor) domain-containing protein</fullName>
    </recommendedName>
</protein>
<organism evidence="3 4">
    <name type="scientific">Gordonia spumicola</name>
    <dbReference type="NCBI Taxonomy" id="589161"/>
    <lineage>
        <taxon>Bacteria</taxon>
        <taxon>Bacillati</taxon>
        <taxon>Actinomycetota</taxon>
        <taxon>Actinomycetes</taxon>
        <taxon>Mycobacteriales</taxon>
        <taxon>Gordoniaceae</taxon>
        <taxon>Gordonia</taxon>
    </lineage>
</organism>
<dbReference type="Gene3D" id="3.30.370.10">
    <property type="entry name" value="Barstar-like"/>
    <property type="match status" value="1"/>
</dbReference>
<dbReference type="OrthoDB" id="5184890at2"/>
<dbReference type="AlphaFoldDB" id="A0A7I9V7L2"/>
<accession>A0A7I9V7L2</accession>
<name>A0A7I9V7L2_9ACTN</name>
<evidence type="ECO:0000313" key="4">
    <source>
        <dbReference type="Proteomes" id="UP000444960"/>
    </source>
</evidence>
<dbReference type="RefSeq" id="WP_161895177.1">
    <property type="nucleotide sequence ID" value="NZ_BJOV01000003.1"/>
</dbReference>
<comment type="similarity">
    <text evidence="1">Belongs to the barstar family.</text>
</comment>
<dbReference type="SUPFAM" id="SSF52038">
    <property type="entry name" value="Barstar-related"/>
    <property type="match status" value="1"/>
</dbReference>
<evidence type="ECO:0000256" key="1">
    <source>
        <dbReference type="ARBA" id="ARBA00006845"/>
    </source>
</evidence>
<dbReference type="InterPro" id="IPR035905">
    <property type="entry name" value="Barstar-like_sf"/>
</dbReference>
<dbReference type="Proteomes" id="UP000444960">
    <property type="component" value="Unassembled WGS sequence"/>
</dbReference>
<evidence type="ECO:0000313" key="3">
    <source>
        <dbReference type="EMBL" id="GEE01375.1"/>
    </source>
</evidence>
<dbReference type="InterPro" id="IPR000468">
    <property type="entry name" value="Barstar"/>
</dbReference>
<sequence>MSIVEFVRTGAVGVVSETPSLFGTGAVTRRMDAADMRTVDDLLDAFAQAWDFPDHFGFNRDALDDCMRDLPDGLRTPEGTAASGYLTVIDDAARLLADDTAALEWFAESVEFWHDHHRAHGRGFAVLLVTDHPEIVVERWSAVGVSLTDVSGRD</sequence>
<comment type="caution">
    <text evidence="3">The sequence shown here is derived from an EMBL/GenBank/DDBJ whole genome shotgun (WGS) entry which is preliminary data.</text>
</comment>
<dbReference type="EMBL" id="BJOV01000003">
    <property type="protein sequence ID" value="GEE01375.1"/>
    <property type="molecule type" value="Genomic_DNA"/>
</dbReference>